<evidence type="ECO:0000259" key="2">
    <source>
        <dbReference type="Pfam" id="PF02517"/>
    </source>
</evidence>
<feature type="transmembrane region" description="Helical" evidence="1">
    <location>
        <begin position="241"/>
        <end position="262"/>
    </location>
</feature>
<keyword evidence="1" id="KW-1133">Transmembrane helix</keyword>
<protein>
    <recommendedName>
        <fullName evidence="2">CAAX prenyl protease 2/Lysostaphin resistance protein A-like domain-containing protein</fullName>
    </recommendedName>
</protein>
<evidence type="ECO:0000256" key="1">
    <source>
        <dbReference type="SAM" id="Phobius"/>
    </source>
</evidence>
<feature type="transmembrane region" description="Helical" evidence="1">
    <location>
        <begin position="203"/>
        <end position="220"/>
    </location>
</feature>
<dbReference type="GO" id="GO:0004175">
    <property type="term" value="F:endopeptidase activity"/>
    <property type="evidence" value="ECO:0007669"/>
    <property type="project" value="UniProtKB-ARBA"/>
</dbReference>
<keyword evidence="1" id="KW-0812">Transmembrane</keyword>
<feature type="transmembrane region" description="Helical" evidence="1">
    <location>
        <begin position="108"/>
        <end position="131"/>
    </location>
</feature>
<dbReference type="AlphaFoldDB" id="A0A316G7K8"/>
<evidence type="ECO:0000313" key="4">
    <source>
        <dbReference type="Proteomes" id="UP000245390"/>
    </source>
</evidence>
<gene>
    <name evidence="3" type="ORF">C8D95_105242</name>
</gene>
<reference evidence="3 4" key="1">
    <citation type="submission" date="2018-05" db="EMBL/GenBank/DDBJ databases">
        <title>Genomic Encyclopedia of Type Strains, Phase IV (KMG-IV): sequencing the most valuable type-strain genomes for metagenomic binning, comparative biology and taxonomic classification.</title>
        <authorList>
            <person name="Goeker M."/>
        </authorList>
    </citation>
    <scope>NUCLEOTIDE SEQUENCE [LARGE SCALE GENOMIC DNA]</scope>
    <source>
        <strain evidence="3 4">DSM 103371</strain>
    </source>
</reference>
<organism evidence="3 4">
    <name type="scientific">Silicimonas algicola</name>
    <dbReference type="NCBI Taxonomy" id="1826607"/>
    <lineage>
        <taxon>Bacteria</taxon>
        <taxon>Pseudomonadati</taxon>
        <taxon>Pseudomonadota</taxon>
        <taxon>Alphaproteobacteria</taxon>
        <taxon>Rhodobacterales</taxon>
        <taxon>Paracoccaceae</taxon>
    </lineage>
</organism>
<feature type="domain" description="CAAX prenyl protease 2/Lysostaphin resistance protein A-like" evidence="2">
    <location>
        <begin position="145"/>
        <end position="242"/>
    </location>
</feature>
<comment type="caution">
    <text evidence="3">The sequence shown here is derived from an EMBL/GenBank/DDBJ whole genome shotgun (WGS) entry which is preliminary data.</text>
</comment>
<sequence>MSYQSYRQSLTRTGLRTALWRLPVGLALVACLTVLWALALSGVLSVMRGEPLPATWFDILFSTGTPAGTVVFLGLYAGPGLATIYVARNLHARSARSLVGPAPRTLRHFAVGVGVTVGAAVILALVSRPVYPDVEPNLPASTWALWLPLGLIAVAAQTGSEELLFRGYLQGQLAARLRSPVVWLLLPALLFGALHYLPDVGPQVALTYVGAATLFGVLAGDLTARTGSIGAAWGIHFANNAMAILVVAADPALGGLALYHSAVALETGLSDPRLIAVDLTALVGVWILTARLLSR</sequence>
<keyword evidence="1" id="KW-0472">Membrane</keyword>
<feature type="transmembrane region" description="Helical" evidence="1">
    <location>
        <begin position="67"/>
        <end position="87"/>
    </location>
</feature>
<dbReference type="Proteomes" id="UP000245390">
    <property type="component" value="Unassembled WGS sequence"/>
</dbReference>
<proteinExistence type="predicted"/>
<feature type="transmembrane region" description="Helical" evidence="1">
    <location>
        <begin position="143"/>
        <end position="165"/>
    </location>
</feature>
<keyword evidence="4" id="KW-1185">Reference proteome</keyword>
<dbReference type="Pfam" id="PF02517">
    <property type="entry name" value="Rce1-like"/>
    <property type="match status" value="1"/>
</dbReference>
<feature type="transmembrane region" description="Helical" evidence="1">
    <location>
        <begin position="177"/>
        <end position="197"/>
    </location>
</feature>
<name>A0A316G7K8_9RHOB</name>
<dbReference type="GO" id="GO:0080120">
    <property type="term" value="P:CAAX-box protein maturation"/>
    <property type="evidence" value="ECO:0007669"/>
    <property type="project" value="UniProtKB-ARBA"/>
</dbReference>
<dbReference type="RefSeq" id="WP_164721746.1">
    <property type="nucleotide sequence ID" value="NZ_CP034588.1"/>
</dbReference>
<dbReference type="InterPro" id="IPR003675">
    <property type="entry name" value="Rce1/LyrA-like_dom"/>
</dbReference>
<feature type="transmembrane region" description="Helical" evidence="1">
    <location>
        <begin position="20"/>
        <end position="47"/>
    </location>
</feature>
<dbReference type="EMBL" id="QGGV01000005">
    <property type="protein sequence ID" value="PWK56175.1"/>
    <property type="molecule type" value="Genomic_DNA"/>
</dbReference>
<feature type="transmembrane region" description="Helical" evidence="1">
    <location>
        <begin position="274"/>
        <end position="293"/>
    </location>
</feature>
<evidence type="ECO:0000313" key="3">
    <source>
        <dbReference type="EMBL" id="PWK56175.1"/>
    </source>
</evidence>
<accession>A0A316G7K8</accession>